<proteinExistence type="inferred from homology"/>
<protein>
    <recommendedName>
        <fullName evidence="10">Odorant receptor</fullName>
    </recommendedName>
</protein>
<keyword evidence="8 10" id="KW-0675">Receptor</keyword>
<feature type="transmembrane region" description="Helical" evidence="10">
    <location>
        <begin position="77"/>
        <end position="97"/>
    </location>
</feature>
<evidence type="ECO:0000256" key="8">
    <source>
        <dbReference type="ARBA" id="ARBA00023170"/>
    </source>
</evidence>
<gene>
    <name evidence="11" type="primary">or3.1</name>
</gene>
<evidence type="ECO:0000256" key="2">
    <source>
        <dbReference type="ARBA" id="ARBA00022475"/>
    </source>
</evidence>
<keyword evidence="9 10" id="KW-0807">Transducer</keyword>
<keyword evidence="5 10" id="KW-0552">Olfaction</keyword>
<feature type="transmembrane region" description="Helical" evidence="10">
    <location>
        <begin position="327"/>
        <end position="349"/>
    </location>
</feature>
<sequence>MKLVSDASELEGVEKTEDIPYMQILRKSMWILDAWPKTPNESRIHRYYMVFIKICCLIPGIIYLRNNTGKLSSFEMGHTYITVFMNTIAFSRALMVLSKKYNDILFYFLNEMHLFNYRNKSDYSYQTHILVHKISHFFTMYLLLMMCLGILLFNLTPMYNNYTDGMYREVKPPNATFDHSVFYSLPFDYTTNLRGYLALFTFNWYMSCTCSSYFCVVDLTISLLVFHLWGHMRILQYNLQNFPKPASLLVESKDGEIKDHKYNEQEQIDIHNRLRENLHYHSVIIDFQRRMSDSFGAVLLIYFLFHQVSECLLMLECSQMDKKALLRYGPLTVVIFQQLIQLSIIFELLGSSNDKLIDAAYCVPWEYMETKDSKMVLVMLIQSQVSMNLKAMSMLTVGVQTMIAILKTSFSYFVMLQTVAEEEE</sequence>
<evidence type="ECO:0000256" key="9">
    <source>
        <dbReference type="ARBA" id="ARBA00023224"/>
    </source>
</evidence>
<evidence type="ECO:0000256" key="4">
    <source>
        <dbReference type="ARBA" id="ARBA00022692"/>
    </source>
</evidence>
<keyword evidence="4 10" id="KW-0812">Transmembrane</keyword>
<feature type="transmembrane region" description="Helical" evidence="10">
    <location>
        <begin position="204"/>
        <end position="229"/>
    </location>
</feature>
<comment type="caution">
    <text evidence="10">Lacks conserved residue(s) required for the propagation of feature annotation.</text>
</comment>
<feature type="transmembrane region" description="Helical" evidence="10">
    <location>
        <begin position="47"/>
        <end position="65"/>
    </location>
</feature>
<evidence type="ECO:0000256" key="10">
    <source>
        <dbReference type="RuleBase" id="RU351113"/>
    </source>
</evidence>
<evidence type="ECO:0000256" key="7">
    <source>
        <dbReference type="ARBA" id="ARBA00023136"/>
    </source>
</evidence>
<evidence type="ECO:0000256" key="3">
    <source>
        <dbReference type="ARBA" id="ARBA00022606"/>
    </source>
</evidence>
<dbReference type="EMBL" id="GENK01000051">
    <property type="protein sequence ID" value="JAV45862.1"/>
    <property type="molecule type" value="Transcribed_RNA"/>
</dbReference>
<accession>A0A1V1WBX9</accession>
<comment type="similarity">
    <text evidence="10">Belongs to the insect chemoreceptor superfamily. Heteromeric odorant receptor channel (TC 1.A.69) family.</text>
</comment>
<dbReference type="PANTHER" id="PTHR21137:SF35">
    <property type="entry name" value="ODORANT RECEPTOR 19A-RELATED"/>
    <property type="match status" value="1"/>
</dbReference>
<feature type="transmembrane region" description="Helical" evidence="10">
    <location>
        <begin position="394"/>
        <end position="415"/>
    </location>
</feature>
<dbReference type="GO" id="GO:0005886">
    <property type="term" value="C:plasma membrane"/>
    <property type="evidence" value="ECO:0007669"/>
    <property type="project" value="UniProtKB-SubCell"/>
</dbReference>
<reference evidence="11" key="1">
    <citation type="journal article" date="2017" name="Comp. Biochem. Physiol. Part D Genomics Proteomics">
        <title>De novo analysis of the oriental armyworm Mythimna separata antennal transcriptome and expression patterns of odorant-binding proteins.</title>
        <authorList>
            <person name="Chang X.-Q."/>
            <person name="Nie X.-P."/>
            <person name="Zhang Z."/>
            <person name="Zeng F.-F."/>
            <person name="Lv L."/>
            <person name="Zhang S."/>
            <person name="Wang M.-Q."/>
        </authorList>
    </citation>
    <scope>NUCLEOTIDE SEQUENCE</scope>
    <source>
        <tissue evidence="11">Antennae</tissue>
    </source>
</reference>
<dbReference type="GO" id="GO:0005549">
    <property type="term" value="F:odorant binding"/>
    <property type="evidence" value="ECO:0007669"/>
    <property type="project" value="InterPro"/>
</dbReference>
<dbReference type="GO" id="GO:0004984">
    <property type="term" value="F:olfactory receptor activity"/>
    <property type="evidence" value="ECO:0007669"/>
    <property type="project" value="InterPro"/>
</dbReference>
<name>A0A1V1WBX9_MYTSE</name>
<evidence type="ECO:0000256" key="5">
    <source>
        <dbReference type="ARBA" id="ARBA00022725"/>
    </source>
</evidence>
<dbReference type="PANTHER" id="PTHR21137">
    <property type="entry name" value="ODORANT RECEPTOR"/>
    <property type="match status" value="1"/>
</dbReference>
<evidence type="ECO:0000256" key="6">
    <source>
        <dbReference type="ARBA" id="ARBA00022989"/>
    </source>
</evidence>
<feature type="transmembrane region" description="Helical" evidence="10">
    <location>
        <begin position="138"/>
        <end position="159"/>
    </location>
</feature>
<dbReference type="InterPro" id="IPR004117">
    <property type="entry name" value="7tm6_olfct_rcpt"/>
</dbReference>
<keyword evidence="6 10" id="KW-1133">Transmembrane helix</keyword>
<keyword evidence="7 10" id="KW-0472">Membrane</keyword>
<dbReference type="AlphaFoldDB" id="A0A1V1WBX9"/>
<evidence type="ECO:0000256" key="1">
    <source>
        <dbReference type="ARBA" id="ARBA00004651"/>
    </source>
</evidence>
<dbReference type="Pfam" id="PF02949">
    <property type="entry name" value="7tm_6"/>
    <property type="match status" value="1"/>
</dbReference>
<keyword evidence="2" id="KW-1003">Cell membrane</keyword>
<comment type="subcellular location">
    <subcellularLocation>
        <location evidence="1 10">Cell membrane</location>
        <topology evidence="1 10">Multi-pass membrane protein</topology>
    </subcellularLocation>
</comment>
<keyword evidence="3 10" id="KW-0716">Sensory transduction</keyword>
<evidence type="ECO:0000313" key="11">
    <source>
        <dbReference type="EMBL" id="JAV45862.1"/>
    </source>
</evidence>
<organism evidence="11">
    <name type="scientific">Mythimna separata</name>
    <name type="common">Oriental armyworm</name>
    <name type="synonym">Pseudaletia separata</name>
    <dbReference type="NCBI Taxonomy" id="271217"/>
    <lineage>
        <taxon>Eukaryota</taxon>
        <taxon>Metazoa</taxon>
        <taxon>Ecdysozoa</taxon>
        <taxon>Arthropoda</taxon>
        <taxon>Hexapoda</taxon>
        <taxon>Insecta</taxon>
        <taxon>Pterygota</taxon>
        <taxon>Neoptera</taxon>
        <taxon>Endopterygota</taxon>
        <taxon>Lepidoptera</taxon>
        <taxon>Glossata</taxon>
        <taxon>Ditrysia</taxon>
        <taxon>Noctuoidea</taxon>
        <taxon>Noctuidae</taxon>
        <taxon>Noctuinae</taxon>
        <taxon>Hadenini</taxon>
        <taxon>Mythimna</taxon>
    </lineage>
</organism>
<dbReference type="GO" id="GO:0007165">
    <property type="term" value="P:signal transduction"/>
    <property type="evidence" value="ECO:0007669"/>
    <property type="project" value="UniProtKB-KW"/>
</dbReference>